<evidence type="ECO:0000256" key="9">
    <source>
        <dbReference type="ARBA" id="ARBA00023012"/>
    </source>
</evidence>
<dbReference type="Pfam" id="PF08446">
    <property type="entry name" value="PAS_2"/>
    <property type="match status" value="1"/>
</dbReference>
<feature type="compositionally biased region" description="Polar residues" evidence="12">
    <location>
        <begin position="56"/>
        <end position="86"/>
    </location>
</feature>
<dbReference type="EMBL" id="CAJVPA010000208">
    <property type="protein sequence ID" value="CAG8404133.1"/>
    <property type="molecule type" value="Genomic_DNA"/>
</dbReference>
<accession>A0A9W4JJQ4</accession>
<dbReference type="SUPFAM" id="SSF55785">
    <property type="entry name" value="PYP-like sensor domain (PAS domain)"/>
    <property type="match status" value="1"/>
</dbReference>
<evidence type="ECO:0000256" key="4">
    <source>
        <dbReference type="ARBA" id="ARBA00022679"/>
    </source>
</evidence>
<dbReference type="InterPro" id="IPR001294">
    <property type="entry name" value="Phytochrome"/>
</dbReference>
<evidence type="ECO:0000256" key="12">
    <source>
        <dbReference type="SAM" id="MobiDB-lite"/>
    </source>
</evidence>
<dbReference type="InterPro" id="IPR003018">
    <property type="entry name" value="GAF"/>
</dbReference>
<evidence type="ECO:0000256" key="6">
    <source>
        <dbReference type="ARBA" id="ARBA00022777"/>
    </source>
</evidence>
<dbReference type="SMART" id="SM00387">
    <property type="entry name" value="HATPase_c"/>
    <property type="match status" value="1"/>
</dbReference>
<dbReference type="Gene3D" id="3.40.50.2300">
    <property type="match status" value="1"/>
</dbReference>
<feature type="region of interest" description="Disordered" evidence="12">
    <location>
        <begin position="104"/>
        <end position="133"/>
    </location>
</feature>
<keyword evidence="9" id="KW-0902">Two-component regulatory system</keyword>
<evidence type="ECO:0000256" key="1">
    <source>
        <dbReference type="ARBA" id="ARBA00022543"/>
    </source>
</evidence>
<feature type="compositionally biased region" description="Polar residues" evidence="12">
    <location>
        <begin position="116"/>
        <end position="127"/>
    </location>
</feature>
<dbReference type="Gene3D" id="1.10.287.130">
    <property type="match status" value="1"/>
</dbReference>
<dbReference type="Gene3D" id="3.30.450.270">
    <property type="match status" value="1"/>
</dbReference>
<evidence type="ECO:0008006" key="18">
    <source>
        <dbReference type="Google" id="ProtNLM"/>
    </source>
</evidence>
<keyword evidence="6" id="KW-0418">Kinase</keyword>
<dbReference type="Proteomes" id="UP001152646">
    <property type="component" value="Unassembled WGS sequence"/>
</dbReference>
<dbReference type="Pfam" id="PF01590">
    <property type="entry name" value="GAF"/>
    <property type="match status" value="1"/>
</dbReference>
<dbReference type="PRINTS" id="PR01033">
    <property type="entry name" value="PHYTOCHROME"/>
</dbReference>
<feature type="compositionally biased region" description="Polar residues" evidence="12">
    <location>
        <begin position="1106"/>
        <end position="1115"/>
    </location>
</feature>
<comment type="caution">
    <text evidence="16">The sequence shown here is derived from an EMBL/GenBank/DDBJ whole genome shotgun (WGS) entry which is preliminary data.</text>
</comment>
<feature type="region of interest" description="Disordered" evidence="12">
    <location>
        <begin position="1100"/>
        <end position="1125"/>
    </location>
</feature>
<proteinExistence type="predicted"/>
<dbReference type="GO" id="GO:0009584">
    <property type="term" value="P:detection of visible light"/>
    <property type="evidence" value="ECO:0007669"/>
    <property type="project" value="InterPro"/>
</dbReference>
<dbReference type="PROSITE" id="PS50110">
    <property type="entry name" value="RESPONSE_REGULATORY"/>
    <property type="match status" value="1"/>
</dbReference>
<evidence type="ECO:0000256" key="5">
    <source>
        <dbReference type="ARBA" id="ARBA00022741"/>
    </source>
</evidence>
<dbReference type="SUPFAM" id="SSF55874">
    <property type="entry name" value="ATPase domain of HSP90 chaperone/DNA topoisomerase II/histidine kinase"/>
    <property type="match status" value="1"/>
</dbReference>
<reference evidence="16" key="1">
    <citation type="submission" date="2021-07" db="EMBL/GenBank/DDBJ databases">
        <authorList>
            <person name="Branca A.L. A."/>
        </authorList>
    </citation>
    <scope>NUCLEOTIDE SEQUENCE</scope>
</reference>
<dbReference type="InterPro" id="IPR036097">
    <property type="entry name" value="HisK_dim/P_sf"/>
</dbReference>
<evidence type="ECO:0000313" key="17">
    <source>
        <dbReference type="Proteomes" id="UP001152646"/>
    </source>
</evidence>
<feature type="region of interest" description="Disordered" evidence="12">
    <location>
        <begin position="1"/>
        <end position="88"/>
    </location>
</feature>
<feature type="compositionally biased region" description="Basic and acidic residues" evidence="12">
    <location>
        <begin position="1"/>
        <end position="11"/>
    </location>
</feature>
<keyword evidence="8" id="KW-0157">Chromophore</keyword>
<dbReference type="InterPro" id="IPR013654">
    <property type="entry name" value="PAS_2"/>
</dbReference>
<name>A0A9W4JJQ4_9EURO</name>
<feature type="region of interest" description="Disordered" evidence="12">
    <location>
        <begin position="358"/>
        <end position="382"/>
    </location>
</feature>
<dbReference type="PANTHER" id="PTHR43065">
    <property type="entry name" value="SENSOR HISTIDINE KINASE"/>
    <property type="match status" value="1"/>
</dbReference>
<sequence>MSSIDSDRCDPENSQAPQTSLDNSNRETSQGSQTSLDNSNRETSQGSQMSQGNSNRTLSNTQTLSDSRQNGSSSQGDGRVSSTGLSGSEHVYPIRSLVSMKPVGLSSPPALEDVIESSNQPEDSSIAATDAPIESRIPQSNYFNPLVSDKSISVNDEISSNTPATGDLEHTREYFGPAEPQNQASAPPKNQNYVASRFEYAFTENGHTVMLGDSNKTLKRCEDEPIRTPGAVQSYGVLVALREELPNQLVVRAVSENSEQILGLSPQRLFGMESFTDVLTEDQQAIFLEHLDNVRDDSYDITIDGPEVFLVAIQGAAGNVTRFWCATHVSQENKDIIICEFELEDDQLNPLNIEDGNLPATPTNTLQTNPPPSDEQYFKSTTSASSSVRSIRDARRRKGEAAAIQVFGTLSQIQAQLAQETDHDRLLQVAAGLVKELVGFHRVLVYEFDHQANGRVVAELMDPDATLDLYRGLHFPASDIPAQARELYKINKVRLLYDRDHVTARLVCRTFEDLETPLDMSHAYLRAMSPIHAKYLANMEVRSSMSISINAYDKLWGLISCHSYGEQGMRVSFPIRKLCRLVGDTVARNIERISHSSDLQARVMMESVPKETDPSKYIIGTSDDLLRLFQAQYGILSIGNEAKLFGDKSNSQDALALLQYIRLRRITSVISSHDIGKDFPDFAYPPGLRRISGFLCVPMGTEGSEFILFFRVGKTKIINWAGNPHKPAEGGIGPLTPRQSFKEYREIVLSESTHWSEQDLSTAAILGSVYGKFIQVWRQKEVLKQNSQLTRLLLSNSAHEVRTPLNAVINYLEIALESALDEETRDNLVRSYTASRSLVYIVNDLLDLATESGQQLVKNESFQLEHTLRDAFEMLAGEAKRKGISYTFETRPKLPDSVLGDQRRLRQIFVNLIANAIENTSEGGVSVETSAFDVQDDQASLEMSVIDTGAGMSKARLEQLFRELEEVYADEHWIGGGNDPPASDGENQRVLGIGLALTARIVHTMRGQLIVKSTEGKGSRFKIILPFQLPREPFLSHPQNQSSTGYLDMPASPSILEGETASLADNDQIQNVSTELDSHINPDADEKGQSHQLEHSLPLHPILDRGNSTDQQNHRPSPRLQPEAVQHTQILHPSAHHQPDEANSPERLTIHKTSASPSTSSTKILNVLVAEDNPVNSKILEKRLSKMGHSVRVTTNGKACVDEFSSGSEAPDVILMDIQMPIVDGMTAATMIREAESSPSQSSDTNKYSPSERVPIFAVSASIAEQNEKDYIDAGIDGWIMKPIDFARLNTLLAGIHDLEARAGAANGREWGNGGWFDPTVLTETE</sequence>
<dbReference type="InterPro" id="IPR013515">
    <property type="entry name" value="Phytochrome_cen-reg"/>
</dbReference>
<dbReference type="GO" id="GO:0005524">
    <property type="term" value="F:ATP binding"/>
    <property type="evidence" value="ECO:0007669"/>
    <property type="project" value="UniProtKB-KW"/>
</dbReference>
<dbReference type="SUPFAM" id="SSF55781">
    <property type="entry name" value="GAF domain-like"/>
    <property type="match status" value="2"/>
</dbReference>
<dbReference type="InterPro" id="IPR001789">
    <property type="entry name" value="Sig_transdc_resp-reg_receiver"/>
</dbReference>
<dbReference type="InterPro" id="IPR003594">
    <property type="entry name" value="HATPase_dom"/>
</dbReference>
<dbReference type="SMART" id="SM00448">
    <property type="entry name" value="REC"/>
    <property type="match status" value="1"/>
</dbReference>
<feature type="modified residue" description="4-aspartylphosphate" evidence="11">
    <location>
        <position position="1217"/>
    </location>
</feature>
<evidence type="ECO:0000313" key="16">
    <source>
        <dbReference type="EMBL" id="CAG8404133.1"/>
    </source>
</evidence>
<evidence type="ECO:0000256" key="2">
    <source>
        <dbReference type="ARBA" id="ARBA00022553"/>
    </source>
</evidence>
<dbReference type="Pfam" id="PF00512">
    <property type="entry name" value="HisKA"/>
    <property type="match status" value="1"/>
</dbReference>
<keyword evidence="3" id="KW-0716">Sensory transduction</keyword>
<evidence type="ECO:0000256" key="10">
    <source>
        <dbReference type="ARBA" id="ARBA00023170"/>
    </source>
</evidence>
<dbReference type="Pfam" id="PF02518">
    <property type="entry name" value="HATPase_c"/>
    <property type="match status" value="1"/>
</dbReference>
<dbReference type="InterPro" id="IPR029016">
    <property type="entry name" value="GAF-like_dom_sf"/>
</dbReference>
<keyword evidence="7" id="KW-0067">ATP-binding</keyword>
<dbReference type="Gene3D" id="3.30.565.10">
    <property type="entry name" value="Histidine kinase-like ATPase, C-terminal domain"/>
    <property type="match status" value="1"/>
</dbReference>
<dbReference type="OrthoDB" id="2015534at2759"/>
<dbReference type="InterPro" id="IPR016132">
    <property type="entry name" value="Phyto_chromo_attachment"/>
</dbReference>
<dbReference type="CDD" id="cd17546">
    <property type="entry name" value="REC_hyHK_CKI1_RcsC-like"/>
    <property type="match status" value="1"/>
</dbReference>
<dbReference type="InterPro" id="IPR035965">
    <property type="entry name" value="PAS-like_dom_sf"/>
</dbReference>
<feature type="compositionally biased region" description="Polar residues" evidence="12">
    <location>
        <begin position="12"/>
        <end position="43"/>
    </location>
</feature>
<dbReference type="CDD" id="cd00082">
    <property type="entry name" value="HisKA"/>
    <property type="match status" value="1"/>
</dbReference>
<keyword evidence="1" id="KW-0600">Photoreceptor protein</keyword>
<feature type="domain" description="Response regulatory" evidence="15">
    <location>
        <begin position="1166"/>
        <end position="1297"/>
    </location>
</feature>
<dbReference type="Gene3D" id="3.30.450.20">
    <property type="entry name" value="PAS domain"/>
    <property type="match status" value="1"/>
</dbReference>
<evidence type="ECO:0000256" key="3">
    <source>
        <dbReference type="ARBA" id="ARBA00022606"/>
    </source>
</evidence>
<dbReference type="SUPFAM" id="SSF52172">
    <property type="entry name" value="CheY-like"/>
    <property type="match status" value="1"/>
</dbReference>
<keyword evidence="2 11" id="KW-0597">Phosphoprotein</keyword>
<feature type="domain" description="Phytochrome chromophore attachment site" evidence="13">
    <location>
        <begin position="422"/>
        <end position="584"/>
    </location>
</feature>
<keyword evidence="4" id="KW-0808">Transferase</keyword>
<evidence type="ECO:0000256" key="8">
    <source>
        <dbReference type="ARBA" id="ARBA00022991"/>
    </source>
</evidence>
<dbReference type="Pfam" id="PF00360">
    <property type="entry name" value="PHY"/>
    <property type="match status" value="1"/>
</dbReference>
<evidence type="ECO:0000259" key="14">
    <source>
        <dbReference type="PROSITE" id="PS50109"/>
    </source>
</evidence>
<feature type="compositionally biased region" description="Low complexity" evidence="12">
    <location>
        <begin position="44"/>
        <end position="55"/>
    </location>
</feature>
<feature type="domain" description="Histidine kinase" evidence="14">
    <location>
        <begin position="796"/>
        <end position="1029"/>
    </location>
</feature>
<evidence type="ECO:0000256" key="11">
    <source>
        <dbReference type="PROSITE-ProRule" id="PRU00169"/>
    </source>
</evidence>
<keyword evidence="10" id="KW-0675">Receptor</keyword>
<feature type="compositionally biased region" description="Low complexity" evidence="12">
    <location>
        <begin position="358"/>
        <end position="368"/>
    </location>
</feature>
<dbReference type="PROSITE" id="PS50109">
    <property type="entry name" value="HIS_KIN"/>
    <property type="match status" value="1"/>
</dbReference>
<dbReference type="InterPro" id="IPR043150">
    <property type="entry name" value="Phytochrome_PHY_sf"/>
</dbReference>
<dbReference type="Pfam" id="PF00072">
    <property type="entry name" value="Response_reg"/>
    <property type="match status" value="1"/>
</dbReference>
<gene>
    <name evidence="16" type="ORF">PSALAMII_LOCUS8454</name>
</gene>
<dbReference type="InterPro" id="IPR003661">
    <property type="entry name" value="HisK_dim/P_dom"/>
</dbReference>
<dbReference type="GO" id="GO:0000155">
    <property type="term" value="F:phosphorelay sensor kinase activity"/>
    <property type="evidence" value="ECO:0007669"/>
    <property type="project" value="InterPro"/>
</dbReference>
<dbReference type="PANTHER" id="PTHR43065:SF10">
    <property type="entry name" value="PEROXIDE STRESS-ACTIVATED HISTIDINE KINASE MAK3"/>
    <property type="match status" value="1"/>
</dbReference>
<evidence type="ECO:0000259" key="15">
    <source>
        <dbReference type="PROSITE" id="PS50110"/>
    </source>
</evidence>
<dbReference type="SUPFAM" id="SSF47384">
    <property type="entry name" value="Homodimeric domain of signal transducing histidine kinase"/>
    <property type="match status" value="1"/>
</dbReference>
<dbReference type="InterPro" id="IPR011006">
    <property type="entry name" value="CheY-like_superfamily"/>
</dbReference>
<dbReference type="PROSITE" id="PS50046">
    <property type="entry name" value="PHYTOCHROME_2"/>
    <property type="match status" value="1"/>
</dbReference>
<keyword evidence="5" id="KW-0547">Nucleotide-binding</keyword>
<protein>
    <recommendedName>
        <fullName evidence="18">Phytochrome</fullName>
    </recommendedName>
</protein>
<organism evidence="16 17">
    <name type="scientific">Penicillium salamii</name>
    <dbReference type="NCBI Taxonomy" id="1612424"/>
    <lineage>
        <taxon>Eukaryota</taxon>
        <taxon>Fungi</taxon>
        <taxon>Dikarya</taxon>
        <taxon>Ascomycota</taxon>
        <taxon>Pezizomycotina</taxon>
        <taxon>Eurotiomycetes</taxon>
        <taxon>Eurotiomycetidae</taxon>
        <taxon>Eurotiales</taxon>
        <taxon>Aspergillaceae</taxon>
        <taxon>Penicillium</taxon>
    </lineage>
</organism>
<dbReference type="GO" id="GO:0009881">
    <property type="term" value="F:photoreceptor activity"/>
    <property type="evidence" value="ECO:0007669"/>
    <property type="project" value="UniProtKB-KW"/>
</dbReference>
<dbReference type="Gene3D" id="3.30.450.40">
    <property type="match status" value="1"/>
</dbReference>
<dbReference type="InterPro" id="IPR005467">
    <property type="entry name" value="His_kinase_dom"/>
</dbReference>
<evidence type="ECO:0000256" key="7">
    <source>
        <dbReference type="ARBA" id="ARBA00022840"/>
    </source>
</evidence>
<evidence type="ECO:0000259" key="13">
    <source>
        <dbReference type="PROSITE" id="PS50046"/>
    </source>
</evidence>
<dbReference type="InterPro" id="IPR036890">
    <property type="entry name" value="HATPase_C_sf"/>
</dbReference>
<dbReference type="GO" id="GO:0006355">
    <property type="term" value="P:regulation of DNA-templated transcription"/>
    <property type="evidence" value="ECO:0007669"/>
    <property type="project" value="InterPro"/>
</dbReference>
<dbReference type="SMART" id="SM00388">
    <property type="entry name" value="HisKA"/>
    <property type="match status" value="1"/>
</dbReference>